<protein>
    <recommendedName>
        <fullName evidence="4">Leucine rich repeat domain containing protein</fullName>
    </recommendedName>
</protein>
<gene>
    <name evidence="2" type="ORF">MKZ38_009993</name>
</gene>
<feature type="region of interest" description="Disordered" evidence="1">
    <location>
        <begin position="104"/>
        <end position="124"/>
    </location>
</feature>
<evidence type="ECO:0000256" key="1">
    <source>
        <dbReference type="SAM" id="MobiDB-lite"/>
    </source>
</evidence>
<dbReference type="Proteomes" id="UP001201980">
    <property type="component" value="Unassembled WGS sequence"/>
</dbReference>
<proteinExistence type="predicted"/>
<name>A0AAD5RTZ8_9PEZI</name>
<dbReference type="AlphaFoldDB" id="A0AAD5RTZ8"/>
<reference evidence="2" key="1">
    <citation type="submission" date="2022-07" db="EMBL/GenBank/DDBJ databases">
        <title>Draft genome sequence of Zalerion maritima ATCC 34329, a (micro)plastics degrading marine fungus.</title>
        <authorList>
            <person name="Paco A."/>
            <person name="Goncalves M.F.M."/>
            <person name="Rocha-Santos T.A.P."/>
            <person name="Alves A."/>
        </authorList>
    </citation>
    <scope>NUCLEOTIDE SEQUENCE</scope>
    <source>
        <strain evidence="2">ATCC 34329</strain>
    </source>
</reference>
<organism evidence="2 3">
    <name type="scientific">Zalerion maritima</name>
    <dbReference type="NCBI Taxonomy" id="339359"/>
    <lineage>
        <taxon>Eukaryota</taxon>
        <taxon>Fungi</taxon>
        <taxon>Dikarya</taxon>
        <taxon>Ascomycota</taxon>
        <taxon>Pezizomycotina</taxon>
        <taxon>Sordariomycetes</taxon>
        <taxon>Lulworthiomycetidae</taxon>
        <taxon>Lulworthiales</taxon>
        <taxon>Lulworthiaceae</taxon>
        <taxon>Zalerion</taxon>
    </lineage>
</organism>
<evidence type="ECO:0000313" key="3">
    <source>
        <dbReference type="Proteomes" id="UP001201980"/>
    </source>
</evidence>
<comment type="caution">
    <text evidence="2">The sequence shown here is derived from an EMBL/GenBank/DDBJ whole genome shotgun (WGS) entry which is preliminary data.</text>
</comment>
<dbReference type="SUPFAM" id="SSF52047">
    <property type="entry name" value="RNI-like"/>
    <property type="match status" value="1"/>
</dbReference>
<feature type="compositionally biased region" description="Low complexity" evidence="1">
    <location>
        <begin position="798"/>
        <end position="810"/>
    </location>
</feature>
<sequence length="998" mass="109267">MMAEEAALPSYSEAISADWLPIVAPYVPAKYYAVLCLVSRRWYEEFAPRLWRDPLRTSRELGLDPNDDLDWYTSFFFNHLSYGGKDLNSSSSFTGSTPMTWGTSSTTTITTGKSIPRPPRSDGDGFKATAKGAKANTGVGGAGPTVRETTRNMVLSTDFRQFATDTCDFRSDDNDRSVSKSLSLYPRTFPNLRCILLDGHADVDPTCLAQAQTHHQSTRVCTTTGNTRSADRGITESRHSSMFDNFGRRTCSSGSSGSSSSSDTVIARSRIRGWRDGDALLDLPGGGAVGHASGASDTHLHTDSGQSRAGPALLSLSCHPVHLPTKFFHSTYLHCLVYLDLSHIPGSLRASIQSHSLSPAQLPHLRILKVRDREMDDTTLSLLAGSFMSRLWSLDICDNRLSDAALDSLVGCSFSPVSKRTSVHFGVEGMLQVPQTLTGPELGLGSDTHGPFRFLVESEYSGTFSHPERYLADAPVYSSQDRANEESGPYQIPDGGTQGMGAAASSRADGLHPIKDDSVDHVKLIFEDAAFSPTGDSIASLHLRDSSTGLTHLYLSGNLGLTCRGLERLLLAHPGTLQRLECDMLAFQPRGGETAILPPSVRFLPVPATWPRTARILGVMGAAYAFRPAVCSDLRELRVHHSLVTQTPTLEGISCSQLARLWLAENVIAPRVEMAYPGGSWLPDMNSRTERLTLAYIPRRSSGRVIHTICRLVKMASEQEGSIRECESGKRRGVPVLKGLRYLRLEFEPNPGGDTSTVEEDDLDAGELLNLKEDEFSFFEDENKLPSSFTHKRGRGGSTSSGSLTPTATGESVEGDSISLASPPEPLGTKLKHYPYSQAQPDRYLEYPSTYQGNHFKVLVWIGDGVMGPHPAVNEYMRRVQDRQMRTVVGPVSPLHVKAGAPAGSYIFHSAWDAMVYPPTKLAVPDTADLRRMLDTLAGIKAYRRRTGMMLEDMEMKAARDTGVGKGKVKLGEPHYHWSGKIEVVLSSDVSNREYWRR</sequence>
<evidence type="ECO:0000313" key="2">
    <source>
        <dbReference type="EMBL" id="KAJ2903416.1"/>
    </source>
</evidence>
<keyword evidence="3" id="KW-1185">Reference proteome</keyword>
<dbReference type="Gene3D" id="3.80.10.10">
    <property type="entry name" value="Ribonuclease Inhibitor"/>
    <property type="match status" value="1"/>
</dbReference>
<dbReference type="InterPro" id="IPR032675">
    <property type="entry name" value="LRR_dom_sf"/>
</dbReference>
<dbReference type="EMBL" id="JAKWBI020000082">
    <property type="protein sequence ID" value="KAJ2903416.1"/>
    <property type="molecule type" value="Genomic_DNA"/>
</dbReference>
<feature type="region of interest" description="Disordered" evidence="1">
    <location>
        <begin position="787"/>
        <end position="825"/>
    </location>
</feature>
<evidence type="ECO:0008006" key="4">
    <source>
        <dbReference type="Google" id="ProtNLM"/>
    </source>
</evidence>
<accession>A0AAD5RTZ8</accession>
<feature type="region of interest" description="Disordered" evidence="1">
    <location>
        <begin position="482"/>
        <end position="508"/>
    </location>
</feature>